<accession>A0A0S3PZE6</accession>
<evidence type="ECO:0000256" key="1">
    <source>
        <dbReference type="ARBA" id="ARBA00004418"/>
    </source>
</evidence>
<dbReference type="OrthoDB" id="9803988at2"/>
<dbReference type="AlphaFoldDB" id="A0A0S3PZE6"/>
<evidence type="ECO:0000313" key="7">
    <source>
        <dbReference type="Proteomes" id="UP000236884"/>
    </source>
</evidence>
<dbReference type="Gene3D" id="3.90.76.10">
    <property type="entry name" value="Dipeptide-binding Protein, Domain 1"/>
    <property type="match status" value="1"/>
</dbReference>
<dbReference type="EMBL" id="AP014946">
    <property type="protein sequence ID" value="BAT61303.1"/>
    <property type="molecule type" value="Genomic_DNA"/>
</dbReference>
<feature type="chain" id="PRO_5006616031" evidence="4">
    <location>
        <begin position="24"/>
        <end position="522"/>
    </location>
</feature>
<feature type="signal peptide" evidence="4">
    <location>
        <begin position="1"/>
        <end position="23"/>
    </location>
</feature>
<protein>
    <submittedName>
        <fullName evidence="6">Glutathione-binding protein GsiB</fullName>
    </submittedName>
</protein>
<dbReference type="Proteomes" id="UP000236884">
    <property type="component" value="Chromosome"/>
</dbReference>
<dbReference type="Gene3D" id="3.10.105.10">
    <property type="entry name" value="Dipeptide-binding Protein, Domain 3"/>
    <property type="match status" value="1"/>
</dbReference>
<comment type="similarity">
    <text evidence="2">Belongs to the bacterial solute-binding protein 5 family.</text>
</comment>
<dbReference type="PANTHER" id="PTHR30290:SF38">
    <property type="entry name" value="D,D-DIPEPTIDE-BINDING PERIPLASMIC PROTEIN DDPA-RELATED"/>
    <property type="match status" value="1"/>
</dbReference>
<proteinExistence type="inferred from homology"/>
<dbReference type="PIRSF" id="PIRSF002741">
    <property type="entry name" value="MppA"/>
    <property type="match status" value="1"/>
</dbReference>
<evidence type="ECO:0000256" key="4">
    <source>
        <dbReference type="SAM" id="SignalP"/>
    </source>
</evidence>
<dbReference type="RefSeq" id="WP_096358018.1">
    <property type="nucleotide sequence ID" value="NZ_AP014946.1"/>
</dbReference>
<organism evidence="6 7">
    <name type="scientific">Variibacter gotjawalensis</name>
    <dbReference type="NCBI Taxonomy" id="1333996"/>
    <lineage>
        <taxon>Bacteria</taxon>
        <taxon>Pseudomonadati</taxon>
        <taxon>Pseudomonadota</taxon>
        <taxon>Alphaproteobacteria</taxon>
        <taxon>Hyphomicrobiales</taxon>
        <taxon>Nitrobacteraceae</taxon>
        <taxon>Variibacter</taxon>
    </lineage>
</organism>
<gene>
    <name evidence="6" type="primary">gsiB_6</name>
    <name evidence="6" type="ORF">GJW-30_1_03860</name>
</gene>
<dbReference type="Pfam" id="PF00496">
    <property type="entry name" value="SBP_bac_5"/>
    <property type="match status" value="1"/>
</dbReference>
<reference evidence="6 7" key="1">
    <citation type="submission" date="2015-08" db="EMBL/GenBank/DDBJ databases">
        <title>Investigation of the bacterial diversity of lava forest soil.</title>
        <authorList>
            <person name="Lee J.S."/>
        </authorList>
    </citation>
    <scope>NUCLEOTIDE SEQUENCE [LARGE SCALE GENOMIC DNA]</scope>
    <source>
        <strain evidence="6 7">GJW-30</strain>
    </source>
</reference>
<keyword evidence="3 4" id="KW-0732">Signal</keyword>
<dbReference type="CDD" id="cd08502">
    <property type="entry name" value="PBP2_NikA_DppA_OppA_like_16"/>
    <property type="match status" value="1"/>
</dbReference>
<keyword evidence="7" id="KW-1185">Reference proteome</keyword>
<dbReference type="GO" id="GO:1904680">
    <property type="term" value="F:peptide transmembrane transporter activity"/>
    <property type="evidence" value="ECO:0007669"/>
    <property type="project" value="TreeGrafter"/>
</dbReference>
<dbReference type="PANTHER" id="PTHR30290">
    <property type="entry name" value="PERIPLASMIC BINDING COMPONENT OF ABC TRANSPORTER"/>
    <property type="match status" value="1"/>
</dbReference>
<dbReference type="KEGG" id="vgo:GJW-30_1_03860"/>
<evidence type="ECO:0000256" key="2">
    <source>
        <dbReference type="ARBA" id="ARBA00005695"/>
    </source>
</evidence>
<dbReference type="Gene3D" id="3.40.190.10">
    <property type="entry name" value="Periplasmic binding protein-like II"/>
    <property type="match status" value="1"/>
</dbReference>
<feature type="domain" description="Solute-binding protein family 5" evidence="5">
    <location>
        <begin position="68"/>
        <end position="433"/>
    </location>
</feature>
<dbReference type="GO" id="GO:0043190">
    <property type="term" value="C:ATP-binding cassette (ABC) transporter complex"/>
    <property type="evidence" value="ECO:0007669"/>
    <property type="project" value="InterPro"/>
</dbReference>
<evidence type="ECO:0000313" key="6">
    <source>
        <dbReference type="EMBL" id="BAT61303.1"/>
    </source>
</evidence>
<evidence type="ECO:0000259" key="5">
    <source>
        <dbReference type="Pfam" id="PF00496"/>
    </source>
</evidence>
<dbReference type="InterPro" id="IPR039424">
    <property type="entry name" value="SBP_5"/>
</dbReference>
<comment type="subcellular location">
    <subcellularLocation>
        <location evidence="1">Periplasm</location>
    </subcellularLocation>
</comment>
<dbReference type="SUPFAM" id="SSF53850">
    <property type="entry name" value="Periplasmic binding protein-like II"/>
    <property type="match status" value="1"/>
</dbReference>
<dbReference type="InterPro" id="IPR030678">
    <property type="entry name" value="Peptide/Ni-bd"/>
</dbReference>
<dbReference type="GO" id="GO:0030288">
    <property type="term" value="C:outer membrane-bounded periplasmic space"/>
    <property type="evidence" value="ECO:0007669"/>
    <property type="project" value="UniProtKB-ARBA"/>
</dbReference>
<sequence>MHRLLKSLAVVCTIATAPSLAQAQTTLRAVMQSDLKILDPIWTGATITQHHGYLIYDTLFALDANGDVQPQMVEKYDESADKLTYVFTLRDGLLWHDGAAVTAEDCIASIKRWSARDPLGQKLAGFIETMTADSDRTFTIKLRSQTGHLLSGLAKPAANVPFMMPKRIAETDPTKQITEYVGSGPFVFKSDEWKPGNKTVYVKFDKYKPRAEPPSGLAGGKIPYLDRVEWLAVTDKMSALNALLQGEIDYVEGVPHDYIQLLQDSPGIVLFLRKKLSNQIVLRPNHLHKPFDNPKARQALWYALNQKDFLDAVVGNPNYYAVCKSYFICGTALASPVGMEDLLTSDAAKARALLKESGYDGAPIVLMQATDTLMVNAPPVAKALLEKAGFNVDMQAMDWQTQVARRQRKVPPDAGGWSLSLSSFDSAEIMDPMVTAMMNASCDKGLAGWPCDSGIEKLRDDFARATTLPEKQKIVEAIQIREREIVTHVPLGQWYSAGAYRKNVDGLVDGLALGFWNIKKKN</sequence>
<dbReference type="InterPro" id="IPR000914">
    <property type="entry name" value="SBP_5_dom"/>
</dbReference>
<name>A0A0S3PZE6_9BRAD</name>
<evidence type="ECO:0000256" key="3">
    <source>
        <dbReference type="ARBA" id="ARBA00022729"/>
    </source>
</evidence>
<dbReference type="GO" id="GO:0015833">
    <property type="term" value="P:peptide transport"/>
    <property type="evidence" value="ECO:0007669"/>
    <property type="project" value="TreeGrafter"/>
</dbReference>